<reference evidence="1" key="1">
    <citation type="submission" date="2024-07" db="EMBL/GenBank/DDBJ databases">
        <authorList>
            <person name="Yu S.T."/>
        </authorList>
    </citation>
    <scope>NUCLEOTIDE SEQUENCE</scope>
    <source>
        <strain evidence="1">R35</strain>
    </source>
</reference>
<protein>
    <recommendedName>
        <fullName evidence="2">Serine peptidase</fullName>
    </recommendedName>
</protein>
<gene>
    <name evidence="1" type="ORF">AB5J50_00195</name>
</gene>
<dbReference type="EMBL" id="CP163440">
    <property type="protein sequence ID" value="XDQ59353.1"/>
    <property type="molecule type" value="Genomic_DNA"/>
</dbReference>
<dbReference type="AlphaFoldDB" id="A0AB39RV96"/>
<dbReference type="InterPro" id="IPR029058">
    <property type="entry name" value="AB_hydrolase_fold"/>
</dbReference>
<accession>A0AB39RV96</accession>
<proteinExistence type="predicted"/>
<dbReference type="RefSeq" id="WP_369253727.1">
    <property type="nucleotide sequence ID" value="NZ_CP163440.1"/>
</dbReference>
<evidence type="ECO:0008006" key="2">
    <source>
        <dbReference type="Google" id="ProtNLM"/>
    </source>
</evidence>
<sequence>MKPVVLVHGIFNHVPGATPEKAACLKAKECRSKLAEGLAKARLGQASPEVVMAYYADLLRTEPPAQAHATDVDPRFEDLTRKQRAEAAEWLAEAGAFSPQDPQNIGLVPLRQMLGWLVRKRGGWLAQTMQEHTVGVLERIMVALLRDVEAYTAWPDRRRLTRERVGKTIRDYRPTVVVAHSLGSVVVYETLLDEAYSDLDVELLLTVGSPLGLPGLARRLDPALRAGRGTRPAGVRRWVNIADVGDIVAIPPGLSDVFPIDQDETTDTGLGFHAFGGYLADGLTATALTAYLDYPGDDPPESNGNEQ</sequence>
<evidence type="ECO:0000313" key="1">
    <source>
        <dbReference type="EMBL" id="XDQ59353.1"/>
    </source>
</evidence>
<dbReference type="SUPFAM" id="SSF53474">
    <property type="entry name" value="alpha/beta-Hydrolases"/>
    <property type="match status" value="1"/>
</dbReference>
<organism evidence="1">
    <name type="scientific">Streptomyces sp. R35</name>
    <dbReference type="NCBI Taxonomy" id="3238630"/>
    <lineage>
        <taxon>Bacteria</taxon>
        <taxon>Bacillati</taxon>
        <taxon>Actinomycetota</taxon>
        <taxon>Actinomycetes</taxon>
        <taxon>Kitasatosporales</taxon>
        <taxon>Streptomycetaceae</taxon>
        <taxon>Streptomyces</taxon>
    </lineage>
</organism>
<name>A0AB39RV96_9ACTN</name>